<feature type="domain" description="C2H2-type" evidence="12">
    <location>
        <begin position="234"/>
        <end position="261"/>
    </location>
</feature>
<evidence type="ECO:0000256" key="9">
    <source>
        <dbReference type="ARBA" id="ARBA00023242"/>
    </source>
</evidence>
<feature type="domain" description="C2H2-type" evidence="12">
    <location>
        <begin position="692"/>
        <end position="719"/>
    </location>
</feature>
<feature type="domain" description="C2H2-type" evidence="12">
    <location>
        <begin position="263"/>
        <end position="294"/>
    </location>
</feature>
<feature type="region of interest" description="Disordered" evidence="11">
    <location>
        <begin position="765"/>
        <end position="797"/>
    </location>
</feature>
<dbReference type="FunCoup" id="A0A7R8UFG7">
    <property type="interactions" value="193"/>
</dbReference>
<keyword evidence="6" id="KW-0805">Transcription regulation</keyword>
<evidence type="ECO:0000313" key="13">
    <source>
        <dbReference type="EMBL" id="CAD7079841.1"/>
    </source>
</evidence>
<feature type="compositionally biased region" description="Low complexity" evidence="11">
    <location>
        <begin position="544"/>
        <end position="555"/>
    </location>
</feature>
<dbReference type="AlphaFoldDB" id="A0A7R8UFG7"/>
<sequence>MSDAAKWLKKIRSTHNSNEVNIRHYVLGGNLWYAVCRDIPANGELITEPKVHLQISDIFGNALTEDRSDRESGSQHSGTTGEDDFNTSNDLDNNIISESNSRSREQSRDSDDEEVIDYRCVVCERQCHDIEHLDDHLIAAHHYPKDAFKCELCPKAFCYRPTLLRHRALVHGELRKYPCENCTKAFCDPSILQRHIRAHHVGARSHACPECGKTFATSSGLKQHTHIHSSVKPFQCEVCFKAYTQFSNLCRHKRMHADCRNQIKCQKCGQSFSTTTSLVKHKRFCDSTSTASYPHQSLHQQIHSQHQQQPSSQGLTPRIPDAMTTPPNPFLMFPNPAQFFSPRFHPYNRFHCMFPPSPAQAPAFPMLFPKPNLEMPLSTATSAVDNGRMSSSPVRIPLGGHYSSRNSTNDDAKFGSHHRTSLSSRSLNSIHHGSNKNNNSSTDRKSELLSPRSRHSRSPEELSLSARMDTKGHTSSHDTDSESFIDVKEERSTPDDKKHINVTSPSPEQQPTSEQPLDLSLAHKRKSISDPKTPELVEKRDRTPQSSSCQASPSPSVTPGPTPSPSPPGPSVVYPTPNYPMLLDAIYQPPGGLSAALQPFPFLGPMGGRPNFDHAAVLRRNGHHFPPKSFHESLIASGLTSGMVGAGVGVGKLKDRYTCEQPYKCKYCERSFSISSNLQRHVRNIHNKERPFRCNLCDRCFGQQTNLDRHLRKHEADASGLGLGVGDSPSSNEADRDDAYFDEIRSFMGKVTYNGIYTPVSLRGADNEAEDGSDVDNDVINEKEPLNNNDSAIEIST</sequence>
<feature type="compositionally biased region" description="Pro residues" evidence="11">
    <location>
        <begin position="556"/>
        <end position="570"/>
    </location>
</feature>
<gene>
    <name evidence="13" type="ORF">HERILL_LOCUS3032</name>
</gene>
<protein>
    <recommendedName>
        <fullName evidence="12">C2H2-type domain-containing protein</fullName>
    </recommendedName>
</protein>
<evidence type="ECO:0000256" key="4">
    <source>
        <dbReference type="ARBA" id="ARBA00022771"/>
    </source>
</evidence>
<feature type="compositionally biased region" description="Basic and acidic residues" evidence="11">
    <location>
        <begin position="64"/>
        <end position="73"/>
    </location>
</feature>
<dbReference type="FunFam" id="3.30.160.60:FF:000159">
    <property type="entry name" value="Mds1 and evi1 complex locus protein"/>
    <property type="match status" value="1"/>
</dbReference>
<evidence type="ECO:0000256" key="2">
    <source>
        <dbReference type="ARBA" id="ARBA00022723"/>
    </source>
</evidence>
<keyword evidence="14" id="KW-1185">Reference proteome</keyword>
<feature type="compositionally biased region" description="Low complexity" evidence="11">
    <location>
        <begin position="503"/>
        <end position="516"/>
    </location>
</feature>
<keyword evidence="3" id="KW-0677">Repeat</keyword>
<keyword evidence="8" id="KW-0804">Transcription</keyword>
<feature type="compositionally biased region" description="Polar residues" evidence="11">
    <location>
        <begin position="381"/>
        <end position="393"/>
    </location>
</feature>
<evidence type="ECO:0000256" key="3">
    <source>
        <dbReference type="ARBA" id="ARBA00022737"/>
    </source>
</evidence>
<keyword evidence="2" id="KW-0479">Metal-binding</keyword>
<dbReference type="OrthoDB" id="9368434at2759"/>
<dbReference type="Gene3D" id="2.170.270.10">
    <property type="entry name" value="SET domain"/>
    <property type="match status" value="1"/>
</dbReference>
<dbReference type="InterPro" id="IPR046341">
    <property type="entry name" value="SET_dom_sf"/>
</dbReference>
<feature type="compositionally biased region" description="Low complexity" evidence="11">
    <location>
        <begin position="296"/>
        <end position="313"/>
    </location>
</feature>
<comment type="subcellular location">
    <subcellularLocation>
        <location evidence="1">Nucleus</location>
    </subcellularLocation>
</comment>
<feature type="compositionally biased region" description="Basic and acidic residues" evidence="11">
    <location>
        <begin position="468"/>
        <end position="499"/>
    </location>
</feature>
<feature type="compositionally biased region" description="Acidic residues" evidence="11">
    <location>
        <begin position="767"/>
        <end position="779"/>
    </location>
</feature>
<dbReference type="FunFam" id="3.30.160.60:FF:000126">
    <property type="entry name" value="Mds1 and evi1 complex locus protein"/>
    <property type="match status" value="1"/>
</dbReference>
<dbReference type="PANTHER" id="PTHR16515:SF49">
    <property type="entry name" value="GASTRULA ZINC FINGER PROTEIN XLCGF49.1-LIKE-RELATED"/>
    <property type="match status" value="1"/>
</dbReference>
<feature type="compositionally biased region" description="Polar residues" evidence="11">
    <location>
        <begin position="786"/>
        <end position="797"/>
    </location>
</feature>
<dbReference type="SUPFAM" id="SSF57667">
    <property type="entry name" value="beta-beta-alpha zinc fingers"/>
    <property type="match status" value="4"/>
</dbReference>
<dbReference type="EMBL" id="LR899009">
    <property type="protein sequence ID" value="CAD7079841.1"/>
    <property type="molecule type" value="Genomic_DNA"/>
</dbReference>
<dbReference type="InParanoid" id="A0A7R8UFG7"/>
<dbReference type="InterPro" id="IPR036236">
    <property type="entry name" value="Znf_C2H2_sf"/>
</dbReference>
<name>A0A7R8UFG7_HERIL</name>
<evidence type="ECO:0000256" key="8">
    <source>
        <dbReference type="ARBA" id="ARBA00023163"/>
    </source>
</evidence>
<dbReference type="GO" id="GO:0005634">
    <property type="term" value="C:nucleus"/>
    <property type="evidence" value="ECO:0007669"/>
    <property type="project" value="UniProtKB-SubCell"/>
</dbReference>
<organism evidence="13 14">
    <name type="scientific">Hermetia illucens</name>
    <name type="common">Black soldier fly</name>
    <dbReference type="NCBI Taxonomy" id="343691"/>
    <lineage>
        <taxon>Eukaryota</taxon>
        <taxon>Metazoa</taxon>
        <taxon>Ecdysozoa</taxon>
        <taxon>Arthropoda</taxon>
        <taxon>Hexapoda</taxon>
        <taxon>Insecta</taxon>
        <taxon>Pterygota</taxon>
        <taxon>Neoptera</taxon>
        <taxon>Endopterygota</taxon>
        <taxon>Diptera</taxon>
        <taxon>Brachycera</taxon>
        <taxon>Stratiomyomorpha</taxon>
        <taxon>Stratiomyidae</taxon>
        <taxon>Hermetiinae</taxon>
        <taxon>Hermetia</taxon>
    </lineage>
</organism>
<feature type="domain" description="C2H2-type" evidence="12">
    <location>
        <begin position="663"/>
        <end position="691"/>
    </location>
</feature>
<feature type="compositionally biased region" description="Polar residues" evidence="11">
    <location>
        <begin position="74"/>
        <end position="91"/>
    </location>
</feature>
<dbReference type="FunFam" id="3.30.160.60:FF:001912">
    <property type="entry name" value="Hamlet, isoform B"/>
    <property type="match status" value="1"/>
</dbReference>
<dbReference type="SMART" id="SM00355">
    <property type="entry name" value="ZnF_C2H2"/>
    <property type="match status" value="8"/>
</dbReference>
<evidence type="ECO:0000259" key="12">
    <source>
        <dbReference type="PROSITE" id="PS50157"/>
    </source>
</evidence>
<accession>A0A7R8UFG7</accession>
<feature type="region of interest" description="Disordered" evidence="11">
    <location>
        <begin position="296"/>
        <end position="323"/>
    </location>
</feature>
<reference evidence="13 14" key="1">
    <citation type="submission" date="2020-11" db="EMBL/GenBank/DDBJ databases">
        <authorList>
            <person name="Wallbank WR R."/>
            <person name="Pardo Diaz C."/>
            <person name="Kozak K."/>
            <person name="Martin S."/>
            <person name="Jiggins C."/>
            <person name="Moest M."/>
            <person name="Warren A I."/>
            <person name="Generalovic N T."/>
            <person name="Byers J.R.P. K."/>
            <person name="Montejo-Kovacevich G."/>
            <person name="Yen C E."/>
        </authorList>
    </citation>
    <scope>NUCLEOTIDE SEQUENCE [LARGE SCALE GENOMIC DNA]</scope>
</reference>
<feature type="domain" description="C2H2-type" evidence="12">
    <location>
        <begin position="206"/>
        <end position="233"/>
    </location>
</feature>
<dbReference type="PROSITE" id="PS00028">
    <property type="entry name" value="ZINC_FINGER_C2H2_1"/>
    <property type="match status" value="6"/>
</dbReference>
<dbReference type="PROSITE" id="PS50157">
    <property type="entry name" value="ZINC_FINGER_C2H2_2"/>
    <property type="match status" value="7"/>
</dbReference>
<dbReference type="GO" id="GO:0008270">
    <property type="term" value="F:zinc ion binding"/>
    <property type="evidence" value="ECO:0007669"/>
    <property type="project" value="UniProtKB-KW"/>
</dbReference>
<dbReference type="FunFam" id="3.30.160.60:FF:000929">
    <property type="entry name" value="Uncharacterized protein, isoform B"/>
    <property type="match status" value="1"/>
</dbReference>
<feature type="region of interest" description="Disordered" evidence="11">
    <location>
        <begin position="381"/>
        <end position="572"/>
    </location>
</feature>
<evidence type="ECO:0000256" key="10">
    <source>
        <dbReference type="PROSITE-ProRule" id="PRU00042"/>
    </source>
</evidence>
<proteinExistence type="predicted"/>
<dbReference type="Proteomes" id="UP000594454">
    <property type="component" value="Chromosome 1"/>
</dbReference>
<dbReference type="PANTHER" id="PTHR16515">
    <property type="entry name" value="PR DOMAIN ZINC FINGER PROTEIN"/>
    <property type="match status" value="1"/>
</dbReference>
<feature type="compositionally biased region" description="Basic and acidic residues" evidence="11">
    <location>
        <begin position="527"/>
        <end position="543"/>
    </location>
</feature>
<evidence type="ECO:0000256" key="11">
    <source>
        <dbReference type="SAM" id="MobiDB-lite"/>
    </source>
</evidence>
<dbReference type="FunFam" id="3.30.160.60:FF:000150">
    <property type="entry name" value="Mds1 and evi1 complex locus protein"/>
    <property type="match status" value="1"/>
</dbReference>
<evidence type="ECO:0000256" key="1">
    <source>
        <dbReference type="ARBA" id="ARBA00004123"/>
    </source>
</evidence>
<evidence type="ECO:0000313" key="14">
    <source>
        <dbReference type="Proteomes" id="UP000594454"/>
    </source>
</evidence>
<keyword evidence="4 10" id="KW-0863">Zinc-finger</keyword>
<dbReference type="InterPro" id="IPR013087">
    <property type="entry name" value="Znf_C2H2_type"/>
</dbReference>
<feature type="compositionally biased region" description="Low complexity" evidence="11">
    <location>
        <begin position="421"/>
        <end position="432"/>
    </location>
</feature>
<evidence type="ECO:0000256" key="5">
    <source>
        <dbReference type="ARBA" id="ARBA00022833"/>
    </source>
</evidence>
<dbReference type="GO" id="GO:0010468">
    <property type="term" value="P:regulation of gene expression"/>
    <property type="evidence" value="ECO:0007669"/>
    <property type="project" value="TreeGrafter"/>
</dbReference>
<evidence type="ECO:0000256" key="6">
    <source>
        <dbReference type="ARBA" id="ARBA00023015"/>
    </source>
</evidence>
<feature type="domain" description="C2H2-type" evidence="12">
    <location>
        <begin position="148"/>
        <end position="176"/>
    </location>
</feature>
<dbReference type="Gene3D" id="3.30.160.60">
    <property type="entry name" value="Classic Zinc Finger"/>
    <property type="match status" value="6"/>
</dbReference>
<keyword evidence="7" id="KW-0238">DNA-binding</keyword>
<evidence type="ECO:0000256" key="7">
    <source>
        <dbReference type="ARBA" id="ARBA00023125"/>
    </source>
</evidence>
<feature type="region of interest" description="Disordered" evidence="11">
    <location>
        <begin position="64"/>
        <end position="110"/>
    </location>
</feature>
<dbReference type="InterPro" id="IPR050331">
    <property type="entry name" value="Zinc_finger"/>
</dbReference>
<keyword evidence="5" id="KW-0862">Zinc</keyword>
<feature type="domain" description="C2H2-type" evidence="12">
    <location>
        <begin position="177"/>
        <end position="205"/>
    </location>
</feature>
<keyword evidence="9" id="KW-0539">Nucleus</keyword>
<dbReference type="Pfam" id="PF00096">
    <property type="entry name" value="zf-C2H2"/>
    <property type="match status" value="7"/>
</dbReference>